<evidence type="ECO:0008006" key="4">
    <source>
        <dbReference type="Google" id="ProtNLM"/>
    </source>
</evidence>
<comment type="caution">
    <text evidence="2">The sequence shown here is derived from an EMBL/GenBank/DDBJ whole genome shotgun (WGS) entry which is preliminary data.</text>
</comment>
<protein>
    <recommendedName>
        <fullName evidence="4">DUF1849 family protein</fullName>
    </recommendedName>
</protein>
<sequence length="280" mass="30780">MALGGFVVRMGFVCCFVALAHGSSTAQATDGCQAKLSDVIAGAYPHAEKVTDTQISVDGRTLFLPGSKLGAEADRYSATCRVWPAHPERLLVAVPLMADMSDSVMIGDLELLVADTSTLSIEHRFLMKDVIEDDAFKISSMRFDTARYTVKPTTLAFGLRVAKAGSSAVNPFEEITLSLYAIEEGQLKQLLDGMVVAKEQGEWDGNCHGIMRTTTRTLSMGNNATHDVTDILVEEEVSVRRYTSNARAECREQTDHQPVRRLRVKFDGTRYVIPDEMKPL</sequence>
<gene>
    <name evidence="2" type="ORF">HNQ75_001305</name>
</gene>
<feature type="chain" id="PRO_5030518166" description="DUF1849 family protein" evidence="1">
    <location>
        <begin position="21"/>
        <end position="280"/>
    </location>
</feature>
<evidence type="ECO:0000313" key="2">
    <source>
        <dbReference type="EMBL" id="MBB6179351.1"/>
    </source>
</evidence>
<feature type="signal peptide" evidence="1">
    <location>
        <begin position="1"/>
        <end position="20"/>
    </location>
</feature>
<dbReference type="EMBL" id="JACHEJ010000002">
    <property type="protein sequence ID" value="MBB6179351.1"/>
    <property type="molecule type" value="Genomic_DNA"/>
</dbReference>
<organism evidence="2 3">
    <name type="scientific">Pseudorhizobium flavum</name>
    <dbReference type="NCBI Taxonomy" id="1335061"/>
    <lineage>
        <taxon>Bacteria</taxon>
        <taxon>Pseudomonadati</taxon>
        <taxon>Pseudomonadota</taxon>
        <taxon>Alphaproteobacteria</taxon>
        <taxon>Hyphomicrobiales</taxon>
        <taxon>Rhizobiaceae</taxon>
        <taxon>Rhizobium/Agrobacterium group</taxon>
        <taxon>Pseudorhizobium</taxon>
    </lineage>
</organism>
<keyword evidence="3" id="KW-1185">Reference proteome</keyword>
<dbReference type="AlphaFoldDB" id="A0A7W9YYG4"/>
<reference evidence="2 3" key="1">
    <citation type="submission" date="2020-08" db="EMBL/GenBank/DDBJ databases">
        <title>Genomic Encyclopedia of Type Strains, Phase IV (KMG-IV): sequencing the most valuable type-strain genomes for metagenomic binning, comparative biology and taxonomic classification.</title>
        <authorList>
            <person name="Goeker M."/>
        </authorList>
    </citation>
    <scope>NUCLEOTIDE SEQUENCE [LARGE SCALE GENOMIC DNA]</scope>
    <source>
        <strain evidence="2 3">DSM 102134</strain>
    </source>
</reference>
<keyword evidence="1" id="KW-0732">Signal</keyword>
<proteinExistence type="predicted"/>
<evidence type="ECO:0000313" key="3">
    <source>
        <dbReference type="Proteomes" id="UP000535501"/>
    </source>
</evidence>
<evidence type="ECO:0000256" key="1">
    <source>
        <dbReference type="SAM" id="SignalP"/>
    </source>
</evidence>
<dbReference type="RefSeq" id="WP_077547292.1">
    <property type="nucleotide sequence ID" value="NZ_JACHEJ010000002.1"/>
</dbReference>
<accession>A0A7W9YYG4</accession>
<dbReference type="Proteomes" id="UP000535501">
    <property type="component" value="Unassembled WGS sequence"/>
</dbReference>
<name>A0A7W9YYG4_9HYPH</name>